<dbReference type="InterPro" id="IPR010496">
    <property type="entry name" value="AL/BT2_dom"/>
</dbReference>
<proteinExistence type="predicted"/>
<dbReference type="Proteomes" id="UP000315010">
    <property type="component" value="Unassembled WGS sequence"/>
</dbReference>
<dbReference type="Gene3D" id="2.60.120.560">
    <property type="entry name" value="Exo-inulinase, domain 1"/>
    <property type="match status" value="1"/>
</dbReference>
<protein>
    <recommendedName>
        <fullName evidence="1">3-keto-alpha-glucoside-1,2-lyase/3-keto-2-hydroxy-glucal hydratase domain-containing protein</fullName>
    </recommendedName>
</protein>
<evidence type="ECO:0000259" key="1">
    <source>
        <dbReference type="Pfam" id="PF06439"/>
    </source>
</evidence>
<dbReference type="EMBL" id="SJPJ01000001">
    <property type="protein sequence ID" value="TWT85015.1"/>
    <property type="molecule type" value="Genomic_DNA"/>
</dbReference>
<comment type="caution">
    <text evidence="2">The sequence shown here is derived from an EMBL/GenBank/DDBJ whole genome shotgun (WGS) entry which is preliminary data.</text>
</comment>
<dbReference type="PROSITE" id="PS51257">
    <property type="entry name" value="PROKAR_LIPOPROTEIN"/>
    <property type="match status" value="1"/>
</dbReference>
<dbReference type="OrthoDB" id="176168at2"/>
<dbReference type="GO" id="GO:0016787">
    <property type="term" value="F:hydrolase activity"/>
    <property type="evidence" value="ECO:0007669"/>
    <property type="project" value="InterPro"/>
</dbReference>
<organism evidence="2 3">
    <name type="scientific">Novipirellula herctigrandis</name>
    <dbReference type="NCBI Taxonomy" id="2527986"/>
    <lineage>
        <taxon>Bacteria</taxon>
        <taxon>Pseudomonadati</taxon>
        <taxon>Planctomycetota</taxon>
        <taxon>Planctomycetia</taxon>
        <taxon>Pirellulales</taxon>
        <taxon>Pirellulaceae</taxon>
        <taxon>Novipirellula</taxon>
    </lineage>
</organism>
<dbReference type="AlphaFoldDB" id="A0A5C5ZCY5"/>
<evidence type="ECO:0000313" key="3">
    <source>
        <dbReference type="Proteomes" id="UP000315010"/>
    </source>
</evidence>
<gene>
    <name evidence="2" type="ORF">CA13_64970</name>
</gene>
<dbReference type="RefSeq" id="WP_146402989.1">
    <property type="nucleotide sequence ID" value="NZ_SJPJ01000001.1"/>
</dbReference>
<name>A0A5C5ZCY5_9BACT</name>
<sequence>MRLAVVGIGILVLSCVVSGEEGFHKLQCEGDYDTPLISGTEFKVHQLDRPQPPRVVPGRIDQQDTALPPSDAIVLFDGKSLDQFKPTEWELRDGVIVAGTGTLFTKEAFGDCQLHVEWKAPNPPSGNPMSSGNSGIFLMQRYELQVFDSYTCRIYADGSAGAIYGQTPPLFNVCRPPGQWQSYDVFFTAPKFDGEKVAEPARITVLHNGVFIQVGTEILGPTRHKLTLPYTPHPARMPIMLQGHNSPVEFRNIWIRDLAVAGNNPKENL</sequence>
<dbReference type="Pfam" id="PF06439">
    <property type="entry name" value="3keto-disac_hyd"/>
    <property type="match status" value="1"/>
</dbReference>
<accession>A0A5C5ZCY5</accession>
<feature type="domain" description="3-keto-alpha-glucoside-1,2-lyase/3-keto-2-hydroxy-glucal hydratase" evidence="1">
    <location>
        <begin position="72"/>
        <end position="256"/>
    </location>
</feature>
<reference evidence="2 3" key="1">
    <citation type="submission" date="2019-02" db="EMBL/GenBank/DDBJ databases">
        <title>Deep-cultivation of Planctomycetes and their phenomic and genomic characterization uncovers novel biology.</title>
        <authorList>
            <person name="Wiegand S."/>
            <person name="Jogler M."/>
            <person name="Boedeker C."/>
            <person name="Pinto D."/>
            <person name="Vollmers J."/>
            <person name="Rivas-Marin E."/>
            <person name="Kohn T."/>
            <person name="Peeters S.H."/>
            <person name="Heuer A."/>
            <person name="Rast P."/>
            <person name="Oberbeckmann S."/>
            <person name="Bunk B."/>
            <person name="Jeske O."/>
            <person name="Meyerdierks A."/>
            <person name="Storesund J.E."/>
            <person name="Kallscheuer N."/>
            <person name="Luecker S."/>
            <person name="Lage O.M."/>
            <person name="Pohl T."/>
            <person name="Merkel B.J."/>
            <person name="Hornburger P."/>
            <person name="Mueller R.-W."/>
            <person name="Bruemmer F."/>
            <person name="Labrenz M."/>
            <person name="Spormann A.M."/>
            <person name="Op Den Camp H."/>
            <person name="Overmann J."/>
            <person name="Amann R."/>
            <person name="Jetten M.S.M."/>
            <person name="Mascher T."/>
            <person name="Medema M.H."/>
            <person name="Devos D.P."/>
            <person name="Kaster A.-K."/>
            <person name="Ovreas L."/>
            <person name="Rohde M."/>
            <person name="Galperin M.Y."/>
            <person name="Jogler C."/>
        </authorList>
    </citation>
    <scope>NUCLEOTIDE SEQUENCE [LARGE SCALE GENOMIC DNA]</scope>
    <source>
        <strain evidence="2 3">CA13</strain>
    </source>
</reference>
<keyword evidence="3" id="KW-1185">Reference proteome</keyword>
<evidence type="ECO:0000313" key="2">
    <source>
        <dbReference type="EMBL" id="TWT85015.1"/>
    </source>
</evidence>